<organism evidence="7 8">
    <name type="scientific">marine gamma proteobacterium HTCC2143</name>
    <dbReference type="NCBI Taxonomy" id="247633"/>
    <lineage>
        <taxon>Bacteria</taxon>
        <taxon>Pseudomonadati</taxon>
        <taxon>Pseudomonadota</taxon>
        <taxon>Gammaproteobacteria</taxon>
        <taxon>Cellvibrionales</taxon>
        <taxon>Spongiibacteraceae</taxon>
        <taxon>BD1-7 clade</taxon>
    </lineage>
</organism>
<dbReference type="GO" id="GO:0004824">
    <property type="term" value="F:lysine-tRNA ligase activity"/>
    <property type="evidence" value="ECO:0007669"/>
    <property type="project" value="InterPro"/>
</dbReference>
<dbReference type="Gene3D" id="3.30.930.10">
    <property type="entry name" value="Bira Bifunctional Protein, Domain 2"/>
    <property type="match status" value="1"/>
</dbReference>
<keyword evidence="4" id="KW-0067">ATP-binding</keyword>
<evidence type="ECO:0000313" key="7">
    <source>
        <dbReference type="EMBL" id="EAW32523.1"/>
    </source>
</evidence>
<dbReference type="GO" id="GO:0006430">
    <property type="term" value="P:lysyl-tRNA aminoacylation"/>
    <property type="evidence" value="ECO:0007669"/>
    <property type="project" value="InterPro"/>
</dbReference>
<keyword evidence="2" id="KW-0436">Ligase</keyword>
<evidence type="ECO:0000259" key="6">
    <source>
        <dbReference type="PROSITE" id="PS50862"/>
    </source>
</evidence>
<dbReference type="InterPro" id="IPR004525">
    <property type="entry name" value="EpmA"/>
</dbReference>
<gene>
    <name evidence="7" type="ORF">GP2143_14746</name>
</gene>
<dbReference type="eggNOG" id="COG2269">
    <property type="taxonomic scope" value="Bacteria"/>
</dbReference>
<dbReference type="InterPro" id="IPR006195">
    <property type="entry name" value="aa-tRNA-synth_II"/>
</dbReference>
<dbReference type="Proteomes" id="UP000004931">
    <property type="component" value="Unassembled WGS sequence"/>
</dbReference>
<dbReference type="SUPFAM" id="SSF55681">
    <property type="entry name" value="Class II aaRS and biotin synthetases"/>
    <property type="match status" value="1"/>
</dbReference>
<dbReference type="PROSITE" id="PS50862">
    <property type="entry name" value="AA_TRNA_LIGASE_II"/>
    <property type="match status" value="1"/>
</dbReference>
<proteinExistence type="predicted"/>
<evidence type="ECO:0000256" key="1">
    <source>
        <dbReference type="ARBA" id="ARBA00011738"/>
    </source>
</evidence>
<comment type="caution">
    <text evidence="7">The sequence shown here is derived from an EMBL/GenBank/DDBJ whole genome shotgun (WGS) entry which is preliminary data.</text>
</comment>
<protein>
    <submittedName>
        <fullName evidence="7">Lysyl-tRNA synthetase-related protein</fullName>
    </submittedName>
</protein>
<reference evidence="7 8" key="1">
    <citation type="journal article" date="2010" name="J. Bacteriol.">
        <title>Genome sequence of the oligotrophic marine Gammaproteobacterium HTCC2143, isolated from the Oregon Coast.</title>
        <authorList>
            <person name="Oh H.M."/>
            <person name="Kang I."/>
            <person name="Ferriera S."/>
            <person name="Giovannoni S.J."/>
            <person name="Cho J.C."/>
        </authorList>
    </citation>
    <scope>NUCLEOTIDE SEQUENCE [LARGE SCALE GENOMIC DNA]</scope>
    <source>
        <strain evidence="7 8">HTCC2143</strain>
    </source>
</reference>
<dbReference type="GO" id="GO:0005829">
    <property type="term" value="C:cytosol"/>
    <property type="evidence" value="ECO:0007669"/>
    <property type="project" value="TreeGrafter"/>
</dbReference>
<dbReference type="GO" id="GO:0000049">
    <property type="term" value="F:tRNA binding"/>
    <property type="evidence" value="ECO:0007669"/>
    <property type="project" value="TreeGrafter"/>
</dbReference>
<dbReference type="PANTHER" id="PTHR42918">
    <property type="entry name" value="LYSYL-TRNA SYNTHETASE"/>
    <property type="match status" value="1"/>
</dbReference>
<dbReference type="EMBL" id="AAVT01000001">
    <property type="protein sequence ID" value="EAW32523.1"/>
    <property type="molecule type" value="Genomic_DNA"/>
</dbReference>
<comment type="catalytic activity">
    <reaction evidence="5">
        <text>D-beta-lysine + L-lysyl-[protein] + ATP = N(6)-((3R)-3,6-diaminohexanoyl)-L-lysyl-[protein] + AMP + diphosphate + H(+)</text>
        <dbReference type="Rhea" id="RHEA:83435"/>
        <dbReference type="Rhea" id="RHEA-COMP:9752"/>
        <dbReference type="Rhea" id="RHEA-COMP:20131"/>
        <dbReference type="ChEBI" id="CHEBI:15378"/>
        <dbReference type="ChEBI" id="CHEBI:29969"/>
        <dbReference type="ChEBI" id="CHEBI:30616"/>
        <dbReference type="ChEBI" id="CHEBI:33019"/>
        <dbReference type="ChEBI" id="CHEBI:84138"/>
        <dbReference type="ChEBI" id="CHEBI:156053"/>
        <dbReference type="ChEBI" id="CHEBI:456215"/>
    </reaction>
    <physiologicalReaction direction="left-to-right" evidence="5">
        <dbReference type="Rhea" id="RHEA:83436"/>
    </physiologicalReaction>
</comment>
<dbReference type="AlphaFoldDB" id="A0Y8R9"/>
<dbReference type="Pfam" id="PF00152">
    <property type="entry name" value="tRNA-synt_2"/>
    <property type="match status" value="1"/>
</dbReference>
<evidence type="ECO:0000256" key="2">
    <source>
        <dbReference type="ARBA" id="ARBA00022598"/>
    </source>
</evidence>
<evidence type="ECO:0000313" key="8">
    <source>
        <dbReference type="Proteomes" id="UP000004931"/>
    </source>
</evidence>
<accession>A0Y8R9</accession>
<keyword evidence="3" id="KW-0547">Nucleotide-binding</keyword>
<dbReference type="PRINTS" id="PR00982">
    <property type="entry name" value="TRNASYNTHLYS"/>
</dbReference>
<evidence type="ECO:0000256" key="3">
    <source>
        <dbReference type="ARBA" id="ARBA00022741"/>
    </source>
</evidence>
<comment type="subunit">
    <text evidence="1">Homodimer.</text>
</comment>
<dbReference type="NCBIfam" id="TIGR00462">
    <property type="entry name" value="genX"/>
    <property type="match status" value="1"/>
</dbReference>
<dbReference type="InterPro" id="IPR018149">
    <property type="entry name" value="Lys-tRNA-synth_II_C"/>
</dbReference>
<keyword evidence="8" id="KW-1185">Reference proteome</keyword>
<feature type="domain" description="Aminoacyl-transfer RNA synthetases class-II family profile" evidence="6">
    <location>
        <begin position="18"/>
        <end position="318"/>
    </location>
</feature>
<evidence type="ECO:0000256" key="5">
    <source>
        <dbReference type="ARBA" id="ARBA00052794"/>
    </source>
</evidence>
<dbReference type="NCBIfam" id="NF006828">
    <property type="entry name" value="PRK09350.1"/>
    <property type="match status" value="1"/>
</dbReference>
<evidence type="ECO:0000256" key="4">
    <source>
        <dbReference type="ARBA" id="ARBA00022840"/>
    </source>
</evidence>
<name>A0Y8R9_9GAMM</name>
<dbReference type="InterPro" id="IPR045864">
    <property type="entry name" value="aa-tRNA-synth_II/BPL/LPL"/>
</dbReference>
<keyword evidence="7" id="KW-0030">Aminoacyl-tRNA synthetase</keyword>
<dbReference type="OrthoDB" id="9802326at2"/>
<dbReference type="InterPro" id="IPR004364">
    <property type="entry name" value="Aa-tRNA-synt_II"/>
</dbReference>
<dbReference type="GO" id="GO:0005524">
    <property type="term" value="F:ATP binding"/>
    <property type="evidence" value="ECO:0007669"/>
    <property type="project" value="UniProtKB-KW"/>
</dbReference>
<dbReference type="FunFam" id="3.30.930.10:FF:000017">
    <property type="entry name" value="Elongation factor P--(R)-beta-lysine ligase"/>
    <property type="match status" value="1"/>
</dbReference>
<dbReference type="PANTHER" id="PTHR42918:SF6">
    <property type="entry name" value="ELONGATION FACTOR P--(R)-BETA-LYSINE LIGASE"/>
    <property type="match status" value="1"/>
</dbReference>
<dbReference type="STRING" id="247633.GP2143_14746"/>
<sequence>MTNSDWQPTASITVLRERANVIACIRSFFSQHAVLEVETPLLARHSVTDPYMEILKGDNPLGKSGAFYLQTSPEYAMKRLLAAGSGPIFEITKAFRKGEQGSRHNPEFTLLEWYRPGFNHFQLMTEIESLVGGLLSCDRPFLRMSYGEMFQQFLNINPHTISCDELSALARNTIDVQMQSAQKDDWLNILLTEIIEPQLGIDVPVFIYDYPASQSALAKTVINDEGILVAQRFELYVHGIELANGYFELTDAGEQEKRFQGEQSMRLALGVEQIEVDIYLLAAMNEGLPSCAGVALGVDRLVMLALQIKNIADVMAFPSDRA</sequence>